<feature type="transmembrane region" description="Helical" evidence="1">
    <location>
        <begin position="204"/>
        <end position="225"/>
    </location>
</feature>
<keyword evidence="1" id="KW-0472">Membrane</keyword>
<proteinExistence type="predicted"/>
<keyword evidence="1" id="KW-0812">Transmembrane</keyword>
<dbReference type="EMBL" id="JAPMKV010000002">
    <property type="protein sequence ID" value="MCX7444399.1"/>
    <property type="molecule type" value="Genomic_DNA"/>
</dbReference>
<gene>
    <name evidence="2" type="ORF">OS125_03955</name>
</gene>
<dbReference type="RefSeq" id="WP_267186292.1">
    <property type="nucleotide sequence ID" value="NZ_JAPMKV010000002.1"/>
</dbReference>
<dbReference type="Pfam" id="PF18159">
    <property type="entry name" value="S_4TM"/>
    <property type="match status" value="1"/>
</dbReference>
<comment type="caution">
    <text evidence="2">The sequence shown here is derived from an EMBL/GenBank/DDBJ whole genome shotgun (WGS) entry which is preliminary data.</text>
</comment>
<name>A0ABT3WSU8_9CORY</name>
<evidence type="ECO:0000256" key="1">
    <source>
        <dbReference type="SAM" id="Phobius"/>
    </source>
</evidence>
<dbReference type="InterPro" id="IPR049920">
    <property type="entry name" value="IK1_05631-like"/>
</dbReference>
<dbReference type="Proteomes" id="UP001081709">
    <property type="component" value="Unassembled WGS sequence"/>
</dbReference>
<sequence>MSTEYNPPTSEVIRSRQNEPDALRLLIVQRRLYRDAKRWLGLRWFGMAVIGTGAPVVSVLSPQLAVVAGAVAGAWIFTGRTALVTLQSRASVQAAAVREWFDCYIYGMPDTNIRSVLPLRERIAKLAGPDDRLRQVAEGEDVVDWYPINVQDDGVMTVAISQRANAAYTDGLLRTTAIVWSVAITAWCLALLVVSLLMHVTLEAFLFGMLLPLLPAFLDVIQYVFGVWRSAGDRTDLARTIEERLGEDRIPDPQELLVWQERLYSLRKEAPVVPDLLYKIKRKKYEAAMHSAASQLSYGARNDG</sequence>
<evidence type="ECO:0000313" key="3">
    <source>
        <dbReference type="Proteomes" id="UP001081709"/>
    </source>
</evidence>
<organism evidence="2 3">
    <name type="scientific">Corynebacterium pygosceleis</name>
    <dbReference type="NCBI Taxonomy" id="2800406"/>
    <lineage>
        <taxon>Bacteria</taxon>
        <taxon>Bacillati</taxon>
        <taxon>Actinomycetota</taxon>
        <taxon>Actinomycetes</taxon>
        <taxon>Mycobacteriales</taxon>
        <taxon>Corynebacteriaceae</taxon>
        <taxon>Corynebacterium</taxon>
    </lineage>
</organism>
<reference evidence="2" key="1">
    <citation type="submission" date="2022-11" db="EMBL/GenBank/DDBJ databases">
        <title>Corynebacterium sp. isolated from Penguins.</title>
        <authorList>
            <person name="Sedlar K."/>
            <person name="Svec P."/>
        </authorList>
    </citation>
    <scope>NUCLEOTIDE SEQUENCE</scope>
    <source>
        <strain evidence="2">P7003</strain>
    </source>
</reference>
<feature type="transmembrane region" description="Helical" evidence="1">
    <location>
        <begin position="40"/>
        <end position="58"/>
    </location>
</feature>
<evidence type="ECO:0000313" key="2">
    <source>
        <dbReference type="EMBL" id="MCX7444399.1"/>
    </source>
</evidence>
<keyword evidence="1" id="KW-1133">Transmembrane helix</keyword>
<accession>A0ABT3WSU8</accession>
<feature type="transmembrane region" description="Helical" evidence="1">
    <location>
        <begin position="177"/>
        <end position="198"/>
    </location>
</feature>
<keyword evidence="3" id="KW-1185">Reference proteome</keyword>
<protein>
    <submittedName>
        <fullName evidence="2">S-4TM family putative pore-forming effector</fullName>
    </submittedName>
</protein>
<feature type="transmembrane region" description="Helical" evidence="1">
    <location>
        <begin position="64"/>
        <end position="83"/>
    </location>
</feature>